<evidence type="ECO:0000256" key="1">
    <source>
        <dbReference type="SAM" id="MobiDB-lite"/>
    </source>
</evidence>
<protein>
    <submittedName>
        <fullName evidence="2">(raccoon dog) hypothetical protein</fullName>
    </submittedName>
</protein>
<accession>A0A811ZNM0</accession>
<feature type="region of interest" description="Disordered" evidence="1">
    <location>
        <begin position="1"/>
        <end position="23"/>
    </location>
</feature>
<evidence type="ECO:0000313" key="3">
    <source>
        <dbReference type="Proteomes" id="UP000645828"/>
    </source>
</evidence>
<comment type="caution">
    <text evidence="2">The sequence shown here is derived from an EMBL/GenBank/DDBJ whole genome shotgun (WGS) entry which is preliminary data.</text>
</comment>
<dbReference type="EMBL" id="CAJHUB010000770">
    <property type="protein sequence ID" value="CAD7690269.1"/>
    <property type="molecule type" value="Genomic_DNA"/>
</dbReference>
<dbReference type="AlphaFoldDB" id="A0A811ZNM0"/>
<proteinExistence type="predicted"/>
<keyword evidence="3" id="KW-1185">Reference proteome</keyword>
<organism evidence="2 3">
    <name type="scientific">Nyctereutes procyonoides</name>
    <name type="common">Raccoon dog</name>
    <name type="synonym">Canis procyonoides</name>
    <dbReference type="NCBI Taxonomy" id="34880"/>
    <lineage>
        <taxon>Eukaryota</taxon>
        <taxon>Metazoa</taxon>
        <taxon>Chordata</taxon>
        <taxon>Craniata</taxon>
        <taxon>Vertebrata</taxon>
        <taxon>Euteleostomi</taxon>
        <taxon>Mammalia</taxon>
        <taxon>Eutheria</taxon>
        <taxon>Laurasiatheria</taxon>
        <taxon>Carnivora</taxon>
        <taxon>Caniformia</taxon>
        <taxon>Canidae</taxon>
        <taxon>Nyctereutes</taxon>
    </lineage>
</organism>
<name>A0A811ZNM0_NYCPR</name>
<gene>
    <name evidence="2" type="ORF">NYPRO_LOCUS23063</name>
</gene>
<sequence length="274" mass="29793">MTKASSQRGATVLPSPSKTPQTYPQVSILTPRLNHAHPDGWGLDFAQWQWSLTPLRIKIQTPLDLGCQERAPLRICPALVPALQTHPGRSEIFLLGTPDLGRCMHLPTTLVQRFISSNPLTQVNGLGLTTWGTHLLYPSSMGYLATTHLPPNSVRRGRLLPRLSSMCLKPCLLRPGSQTSCGRSSVEVQFAQLQGTGINQFTPSPSTSVPAISGSSAPMSIWIPNSVSWLPDPLSTSSSCIQRPYPVSHTQASGYNQEIGCLASYLGEWTMDLI</sequence>
<evidence type="ECO:0000313" key="2">
    <source>
        <dbReference type="EMBL" id="CAD7690269.1"/>
    </source>
</evidence>
<reference evidence="2" key="1">
    <citation type="submission" date="2020-12" db="EMBL/GenBank/DDBJ databases">
        <authorList>
            <consortium name="Molecular Ecology Group"/>
        </authorList>
    </citation>
    <scope>NUCLEOTIDE SEQUENCE</scope>
    <source>
        <strain evidence="2">TBG_1078</strain>
    </source>
</reference>
<dbReference type="Proteomes" id="UP000645828">
    <property type="component" value="Unassembled WGS sequence"/>
</dbReference>